<keyword evidence="4" id="KW-1185">Reference proteome</keyword>
<evidence type="ECO:0000256" key="1">
    <source>
        <dbReference type="SAM" id="MobiDB-lite"/>
    </source>
</evidence>
<comment type="caution">
    <text evidence="3">The sequence shown here is derived from an EMBL/GenBank/DDBJ whole genome shotgun (WGS) entry which is preliminary data.</text>
</comment>
<dbReference type="Pfam" id="PF01419">
    <property type="entry name" value="Jacalin"/>
    <property type="match status" value="1"/>
</dbReference>
<dbReference type="InterPro" id="IPR021917">
    <property type="entry name" value="Unchr_Zn-peptidase-like"/>
</dbReference>
<dbReference type="PROSITE" id="PS51752">
    <property type="entry name" value="JACALIN_LECTIN"/>
    <property type="match status" value="1"/>
</dbReference>
<dbReference type="SUPFAM" id="SSF51101">
    <property type="entry name" value="Mannose-binding lectins"/>
    <property type="match status" value="1"/>
</dbReference>
<evidence type="ECO:0000259" key="2">
    <source>
        <dbReference type="PROSITE" id="PS51752"/>
    </source>
</evidence>
<dbReference type="GO" id="GO:0005737">
    <property type="term" value="C:cytoplasm"/>
    <property type="evidence" value="ECO:0007669"/>
    <property type="project" value="TreeGrafter"/>
</dbReference>
<dbReference type="InterPro" id="IPR036404">
    <property type="entry name" value="Jacalin-like_lectin_dom_sf"/>
</dbReference>
<dbReference type="InterPro" id="IPR001229">
    <property type="entry name" value="Jacalin-like_lectin_dom"/>
</dbReference>
<proteinExistence type="predicted"/>
<dbReference type="PANTHER" id="PTHR21054:SF2">
    <property type="entry name" value="MIP04191P"/>
    <property type="match status" value="1"/>
</dbReference>
<dbReference type="Gene3D" id="2.100.10.30">
    <property type="entry name" value="Jacalin-like lectin domain"/>
    <property type="match status" value="1"/>
</dbReference>
<dbReference type="InterPro" id="IPR053002">
    <property type="entry name" value="Metalloproteinase_M10B"/>
</dbReference>
<dbReference type="OrthoDB" id="74460at2759"/>
<sequence length="694" mass="76804">MPAGGNLLPSFNRLTTQDVPPPTPSRPQATSVTPGGPQILSIHEGETVHHRLLLVYGRAGQPDTRFEDELIYYPQNFPAQRCLVVDTHFKSLVPLEPGQNVIRFHYGGQDTYLTVYYTPLLQNPPLRLAIMVAKDSPLTFDAPPEKRGPGKNDLAAAVVKLRCAAYLWQAFTSEQMYRNGFGRRTFRLEEEWLPDTLTNQESVPRNTAQVYIVRSKLTLAEMRDPLRAQQYKPPNGQKAKESMFNVFSQAIEDYGAPFDQSCYVAALILDSHWDTKLHTITAHAALGGGIKHRQQAVFGSHCTHAWPSALEEVTPCFLDNTVTDESILANDAGDCGTYYKTANIGMGAFLHEVGHLLTLAHTPSGIMSRGFRNYNRTFMVKEPGFAPITPGDEDGSHWHRTDIIRLLFHPCLRLPTDPPALSPALSNVASSFYAIDKGILITNEAGIASLEIWVKDRLVGHLEYWQTYPRPPAQVVVTAEELRRHATWKAGDKVCLTAFAISQSRDTIQDLDGFESQHQVRLPLDHGTITAFKSDTFGDGRMQGTKSFQVFFSGSPAPFSSSKLSRILSSFHDKQALSPITHIRIYQGGFVDGFTVYLADGRSVQCGNAKGNSLDFHFQSGEQLAYINVRSGAWIDSLEFVTTTGRTTGWCGGSKGGGLHKLCPPAGYDWAGLYGSAARWLDSLGCFYCRKQVG</sequence>
<gene>
    <name evidence="3" type="ORF">IWQ62_001756</name>
</gene>
<dbReference type="Proteomes" id="UP001150925">
    <property type="component" value="Unassembled WGS sequence"/>
</dbReference>
<organism evidence="3 4">
    <name type="scientific">Dispira parvispora</name>
    <dbReference type="NCBI Taxonomy" id="1520584"/>
    <lineage>
        <taxon>Eukaryota</taxon>
        <taxon>Fungi</taxon>
        <taxon>Fungi incertae sedis</taxon>
        <taxon>Zoopagomycota</taxon>
        <taxon>Kickxellomycotina</taxon>
        <taxon>Dimargaritomycetes</taxon>
        <taxon>Dimargaritales</taxon>
        <taxon>Dimargaritaceae</taxon>
        <taxon>Dispira</taxon>
    </lineage>
</organism>
<evidence type="ECO:0000313" key="4">
    <source>
        <dbReference type="Proteomes" id="UP001150925"/>
    </source>
</evidence>
<protein>
    <recommendedName>
        <fullName evidence="2">Jacalin-type lectin domain-containing protein</fullName>
    </recommendedName>
</protein>
<accession>A0A9W8ASU4</accession>
<reference evidence="3" key="1">
    <citation type="submission" date="2022-07" db="EMBL/GenBank/DDBJ databases">
        <title>Phylogenomic reconstructions and comparative analyses of Kickxellomycotina fungi.</title>
        <authorList>
            <person name="Reynolds N.K."/>
            <person name="Stajich J.E."/>
            <person name="Barry K."/>
            <person name="Grigoriev I.V."/>
            <person name="Crous P."/>
            <person name="Smith M.E."/>
        </authorList>
    </citation>
    <scope>NUCLEOTIDE SEQUENCE</scope>
    <source>
        <strain evidence="3">RSA 1196</strain>
    </source>
</reference>
<feature type="domain" description="Jacalin-type lectin" evidence="2">
    <location>
        <begin position="552"/>
        <end position="690"/>
    </location>
</feature>
<evidence type="ECO:0000313" key="3">
    <source>
        <dbReference type="EMBL" id="KAJ1967602.1"/>
    </source>
</evidence>
<dbReference type="PANTHER" id="PTHR21054">
    <property type="entry name" value="ZINC METALLOPROTEINASE-RELATED"/>
    <property type="match status" value="1"/>
</dbReference>
<dbReference type="AlphaFoldDB" id="A0A9W8ASU4"/>
<feature type="region of interest" description="Disordered" evidence="1">
    <location>
        <begin position="1"/>
        <end position="37"/>
    </location>
</feature>
<dbReference type="EMBL" id="JANBPY010000311">
    <property type="protein sequence ID" value="KAJ1967602.1"/>
    <property type="molecule type" value="Genomic_DNA"/>
</dbReference>
<dbReference type="Pfam" id="PF12044">
    <property type="entry name" value="Metallopep"/>
    <property type="match status" value="1"/>
</dbReference>
<name>A0A9W8ASU4_9FUNG</name>